<dbReference type="AlphaFoldDB" id="A0AAD2FGC1"/>
<gene>
    <name evidence="1" type="ORF">CYCCA115_LOCUS1527</name>
</gene>
<organism evidence="1 2">
    <name type="scientific">Cylindrotheca closterium</name>
    <dbReference type="NCBI Taxonomy" id="2856"/>
    <lineage>
        <taxon>Eukaryota</taxon>
        <taxon>Sar</taxon>
        <taxon>Stramenopiles</taxon>
        <taxon>Ochrophyta</taxon>
        <taxon>Bacillariophyta</taxon>
        <taxon>Bacillariophyceae</taxon>
        <taxon>Bacillariophycidae</taxon>
        <taxon>Bacillariales</taxon>
        <taxon>Bacillariaceae</taxon>
        <taxon>Cylindrotheca</taxon>
    </lineage>
</organism>
<dbReference type="InterPro" id="IPR052748">
    <property type="entry name" value="ISR_Activator"/>
</dbReference>
<dbReference type="SMART" id="SM00671">
    <property type="entry name" value="SEL1"/>
    <property type="match status" value="3"/>
</dbReference>
<dbReference type="SUPFAM" id="SSF81901">
    <property type="entry name" value="HCP-like"/>
    <property type="match status" value="1"/>
</dbReference>
<dbReference type="Gene3D" id="2.60.120.620">
    <property type="entry name" value="q2cbj1_9rhob like domain"/>
    <property type="match status" value="1"/>
</dbReference>
<evidence type="ECO:0000313" key="2">
    <source>
        <dbReference type="Proteomes" id="UP001295423"/>
    </source>
</evidence>
<dbReference type="InterPro" id="IPR006597">
    <property type="entry name" value="Sel1-like"/>
</dbReference>
<name>A0AAD2FGC1_9STRA</name>
<accession>A0AAD2FGC1</accession>
<reference evidence="1" key="1">
    <citation type="submission" date="2023-08" db="EMBL/GenBank/DDBJ databases">
        <authorList>
            <person name="Audoor S."/>
            <person name="Bilcke G."/>
        </authorList>
    </citation>
    <scope>NUCLEOTIDE SEQUENCE</scope>
</reference>
<dbReference type="Pfam" id="PF08238">
    <property type="entry name" value="Sel1"/>
    <property type="match status" value="2"/>
</dbReference>
<dbReference type="InterPro" id="IPR011990">
    <property type="entry name" value="TPR-like_helical_dom_sf"/>
</dbReference>
<keyword evidence="2" id="KW-1185">Reference proteome</keyword>
<dbReference type="Gene3D" id="1.25.40.10">
    <property type="entry name" value="Tetratricopeptide repeat domain"/>
    <property type="match status" value="1"/>
</dbReference>
<protein>
    <recommendedName>
        <fullName evidence="3">Fe2OG dioxygenase domain-containing protein</fullName>
    </recommendedName>
</protein>
<sequence length="418" mass="46574">MLLLLQYTSSSFRIAAAFNVVLPRRNSSPRRTSAAGIRGRMSIINMSTTSSPKRPSKFAALMPGEASAAPATGWPPLEFSSTTASIRTSILPDDPCHTNEQPLLHHRREIYYKPSLLSENQVLDLVELLEASSVELREKEARCLVAMEDGDICNTASSKLSEILIPMLMEQVLPFAREVCQAPNLAIADALIRSYDPNDNREALPQHYDKTAYCSVIVPLNPTECEGGLYVQPGASVNTRREVQFQTAGDAVLHRYDVMHGVHVRKGKRYSLVVWMAETEDSVVQKTAPWVEREANISVHAAFLYANNIKEGLLGFSKNETLARSLYEWASEQGHAYSQYVLALWLFKDRQERVRGVDLLRQASTGGLASAQHMLGILYKEGYQGLETNRDLAQSYLRSAANQGYGPSLEILNDPSRW</sequence>
<evidence type="ECO:0000313" key="1">
    <source>
        <dbReference type="EMBL" id="CAJ1928690.1"/>
    </source>
</evidence>
<dbReference type="PANTHER" id="PTHR45011">
    <property type="entry name" value="DAP3-BINDING CELL DEATH ENHANCER 1"/>
    <property type="match status" value="1"/>
</dbReference>
<dbReference type="PANTHER" id="PTHR45011:SF1">
    <property type="entry name" value="DAP3-BINDING CELL DEATH ENHANCER 1"/>
    <property type="match status" value="1"/>
</dbReference>
<dbReference type="Proteomes" id="UP001295423">
    <property type="component" value="Unassembled WGS sequence"/>
</dbReference>
<evidence type="ECO:0008006" key="3">
    <source>
        <dbReference type="Google" id="ProtNLM"/>
    </source>
</evidence>
<dbReference type="EMBL" id="CAKOGP040000058">
    <property type="protein sequence ID" value="CAJ1928690.1"/>
    <property type="molecule type" value="Genomic_DNA"/>
</dbReference>
<comment type="caution">
    <text evidence="1">The sequence shown here is derived from an EMBL/GenBank/DDBJ whole genome shotgun (WGS) entry which is preliminary data.</text>
</comment>
<proteinExistence type="predicted"/>